<organism evidence="1 2">
    <name type="scientific">Lophiotrema nucula</name>
    <dbReference type="NCBI Taxonomy" id="690887"/>
    <lineage>
        <taxon>Eukaryota</taxon>
        <taxon>Fungi</taxon>
        <taxon>Dikarya</taxon>
        <taxon>Ascomycota</taxon>
        <taxon>Pezizomycotina</taxon>
        <taxon>Dothideomycetes</taxon>
        <taxon>Pleosporomycetidae</taxon>
        <taxon>Pleosporales</taxon>
        <taxon>Lophiotremataceae</taxon>
        <taxon>Lophiotrema</taxon>
    </lineage>
</organism>
<dbReference type="OrthoDB" id="72726at2759"/>
<evidence type="ECO:0000313" key="2">
    <source>
        <dbReference type="Proteomes" id="UP000799770"/>
    </source>
</evidence>
<proteinExistence type="predicted"/>
<gene>
    <name evidence="1" type="ORF">BDV96DRAFT_201492</name>
</gene>
<evidence type="ECO:0000313" key="1">
    <source>
        <dbReference type="EMBL" id="KAF2110401.1"/>
    </source>
</evidence>
<dbReference type="EMBL" id="ML977338">
    <property type="protein sequence ID" value="KAF2110401.1"/>
    <property type="molecule type" value="Genomic_DNA"/>
</dbReference>
<accession>A0A6A5YW99</accession>
<protein>
    <recommendedName>
        <fullName evidence="3">F-box domain-containing protein</fullName>
    </recommendedName>
</protein>
<dbReference type="AlphaFoldDB" id="A0A6A5YW99"/>
<sequence>MTSTTLMTLPRELRDLIYTETFRITEPEDLVEPHLRFEGRTRSFPRLPSLCLTSKQIYFEAIPRLLAVATIHFPKPSSWRCAELWLDTFSEQEAWHAIRTLCMGKLSDYLPDSTVEFVRRCVNLKELRFHYDQRNTETGMQLIDKVQGTFSSVPSVKMYILRSCIYENDSETNVIELRLA</sequence>
<evidence type="ECO:0008006" key="3">
    <source>
        <dbReference type="Google" id="ProtNLM"/>
    </source>
</evidence>
<keyword evidence="2" id="KW-1185">Reference proteome</keyword>
<reference evidence="1" key="1">
    <citation type="journal article" date="2020" name="Stud. Mycol.">
        <title>101 Dothideomycetes genomes: a test case for predicting lifestyles and emergence of pathogens.</title>
        <authorList>
            <person name="Haridas S."/>
            <person name="Albert R."/>
            <person name="Binder M."/>
            <person name="Bloem J."/>
            <person name="Labutti K."/>
            <person name="Salamov A."/>
            <person name="Andreopoulos B."/>
            <person name="Baker S."/>
            <person name="Barry K."/>
            <person name="Bills G."/>
            <person name="Bluhm B."/>
            <person name="Cannon C."/>
            <person name="Castanera R."/>
            <person name="Culley D."/>
            <person name="Daum C."/>
            <person name="Ezra D."/>
            <person name="Gonzalez J."/>
            <person name="Henrissat B."/>
            <person name="Kuo A."/>
            <person name="Liang C."/>
            <person name="Lipzen A."/>
            <person name="Lutzoni F."/>
            <person name="Magnuson J."/>
            <person name="Mondo S."/>
            <person name="Nolan M."/>
            <person name="Ohm R."/>
            <person name="Pangilinan J."/>
            <person name="Park H.-J."/>
            <person name="Ramirez L."/>
            <person name="Alfaro M."/>
            <person name="Sun H."/>
            <person name="Tritt A."/>
            <person name="Yoshinaga Y."/>
            <person name="Zwiers L.-H."/>
            <person name="Turgeon B."/>
            <person name="Goodwin S."/>
            <person name="Spatafora J."/>
            <person name="Crous P."/>
            <person name="Grigoriev I."/>
        </authorList>
    </citation>
    <scope>NUCLEOTIDE SEQUENCE</scope>
    <source>
        <strain evidence="1">CBS 627.86</strain>
    </source>
</reference>
<dbReference type="Proteomes" id="UP000799770">
    <property type="component" value="Unassembled WGS sequence"/>
</dbReference>
<name>A0A6A5YW99_9PLEO</name>